<evidence type="ECO:0000313" key="2">
    <source>
        <dbReference type="EMBL" id="MVU78342.1"/>
    </source>
</evidence>
<feature type="region of interest" description="Disordered" evidence="1">
    <location>
        <begin position="311"/>
        <end position="341"/>
    </location>
</feature>
<dbReference type="AlphaFoldDB" id="A0A7K1UVN7"/>
<dbReference type="PANTHER" id="PTHR23026:SF123">
    <property type="entry name" value="NAD(P)H NITROREDUCTASE RV3131-RELATED"/>
    <property type="match status" value="1"/>
</dbReference>
<evidence type="ECO:0000256" key="1">
    <source>
        <dbReference type="SAM" id="MobiDB-lite"/>
    </source>
</evidence>
<dbReference type="GO" id="GO:0016491">
    <property type="term" value="F:oxidoreductase activity"/>
    <property type="evidence" value="ECO:0007669"/>
    <property type="project" value="InterPro"/>
</dbReference>
<dbReference type="PANTHER" id="PTHR23026">
    <property type="entry name" value="NADPH NITROREDUCTASE"/>
    <property type="match status" value="1"/>
</dbReference>
<reference evidence="2 3" key="1">
    <citation type="submission" date="2019-12" db="EMBL/GenBank/DDBJ databases">
        <title>Nocardia sp. nov. ET3-3 isolated from soil.</title>
        <authorList>
            <person name="Kanchanasin P."/>
            <person name="Tanasupawat S."/>
            <person name="Yuki M."/>
            <person name="Kudo T."/>
        </authorList>
    </citation>
    <scope>NUCLEOTIDE SEQUENCE [LARGE SCALE GENOMIC DNA]</scope>
    <source>
        <strain evidence="2 3">ET3-3</strain>
    </source>
</reference>
<dbReference type="RefSeq" id="WP_157387860.1">
    <property type="nucleotide sequence ID" value="NZ_WRPP01000002.1"/>
</dbReference>
<organism evidence="2 3">
    <name type="scientific">Nocardia terrae</name>
    <dbReference type="NCBI Taxonomy" id="2675851"/>
    <lineage>
        <taxon>Bacteria</taxon>
        <taxon>Bacillati</taxon>
        <taxon>Actinomycetota</taxon>
        <taxon>Actinomycetes</taxon>
        <taxon>Mycobacteriales</taxon>
        <taxon>Nocardiaceae</taxon>
        <taxon>Nocardia</taxon>
    </lineage>
</organism>
<evidence type="ECO:0008006" key="4">
    <source>
        <dbReference type="Google" id="ProtNLM"/>
    </source>
</evidence>
<gene>
    <name evidence="2" type="ORF">GPX89_13940</name>
</gene>
<name>A0A7K1UVN7_9NOCA</name>
<keyword evidence="3" id="KW-1185">Reference proteome</keyword>
<proteinExistence type="predicted"/>
<dbReference type="Gene3D" id="3.40.109.10">
    <property type="entry name" value="NADH Oxidase"/>
    <property type="match status" value="2"/>
</dbReference>
<sequence length="341" mass="37780">MTTSEHDTALTIPDDETLRAAVRLAARAPSVHNTQPWRWVFDGARLHLYGDNGLRLYATDPHGRQWAMSCGAALHHMRVAFAARGWRTDAVRLPDPDRPDHLATLRFHPWPDPPAASAAQARAIELRYTDRLPLREPGGWSELAPVLRHLVAPHDVAFDVLNGNGRMCLVELSRKATAARRYDPMYRDELDWWTGIPEADEGLPATALTSEAETARVGVARAFPAVPDTGRRAGLTDASRLVVLGTHDDSVLRWLHAGEALSTVLLECTARGLATCALTHITELPAARRALADLLPHRILPQVVIRVGIAPQDEQRPRTPRRAVDDIFTVSSHPETTDHRR</sequence>
<comment type="caution">
    <text evidence="2">The sequence shown here is derived from an EMBL/GenBank/DDBJ whole genome shotgun (WGS) entry which is preliminary data.</text>
</comment>
<dbReference type="NCBIfam" id="NF047509">
    <property type="entry name" value="Rv3131_FMN_oxido"/>
    <property type="match status" value="1"/>
</dbReference>
<accession>A0A7K1UVN7</accession>
<dbReference type="SUPFAM" id="SSF55469">
    <property type="entry name" value="FMN-dependent nitroreductase-like"/>
    <property type="match status" value="2"/>
</dbReference>
<dbReference type="InterPro" id="IPR000415">
    <property type="entry name" value="Nitroreductase-like"/>
</dbReference>
<evidence type="ECO:0000313" key="3">
    <source>
        <dbReference type="Proteomes" id="UP000466794"/>
    </source>
</evidence>
<protein>
    <recommendedName>
        <fullName evidence="4">NAD(P)H nitroreductase</fullName>
    </recommendedName>
</protein>
<dbReference type="Proteomes" id="UP000466794">
    <property type="component" value="Unassembled WGS sequence"/>
</dbReference>
<feature type="compositionally biased region" description="Basic and acidic residues" evidence="1">
    <location>
        <begin position="313"/>
        <end position="325"/>
    </location>
</feature>
<dbReference type="InterPro" id="IPR050627">
    <property type="entry name" value="Nitroreductase/BluB"/>
</dbReference>
<dbReference type="EMBL" id="WRPP01000002">
    <property type="protein sequence ID" value="MVU78342.1"/>
    <property type="molecule type" value="Genomic_DNA"/>
</dbReference>